<sequence>MFLLSIISKYLILDSFVHVNIDVKRSPLRRIINKHIKLLIPVLATMVRPCCIAKTCLSNGLTRILLNSNHYSTKLLLLVTMEGCS</sequence>
<evidence type="ECO:0000313" key="2">
    <source>
        <dbReference type="Proteomes" id="UP000276133"/>
    </source>
</evidence>
<gene>
    <name evidence="1" type="ORF">BpHYR1_039392</name>
</gene>
<dbReference type="AlphaFoldDB" id="A0A3M7SUC0"/>
<reference evidence="1 2" key="1">
    <citation type="journal article" date="2018" name="Sci. Rep.">
        <title>Genomic signatures of local adaptation to the degree of environmental predictability in rotifers.</title>
        <authorList>
            <person name="Franch-Gras L."/>
            <person name="Hahn C."/>
            <person name="Garcia-Roger E.M."/>
            <person name="Carmona M.J."/>
            <person name="Serra M."/>
            <person name="Gomez A."/>
        </authorList>
    </citation>
    <scope>NUCLEOTIDE SEQUENCE [LARGE SCALE GENOMIC DNA]</scope>
    <source>
        <strain evidence="1">HYR1</strain>
    </source>
</reference>
<protein>
    <submittedName>
        <fullName evidence="1">Uncharacterized protein</fullName>
    </submittedName>
</protein>
<accession>A0A3M7SUC0</accession>
<keyword evidence="2" id="KW-1185">Reference proteome</keyword>
<name>A0A3M7SUC0_BRAPC</name>
<proteinExistence type="predicted"/>
<comment type="caution">
    <text evidence="1">The sequence shown here is derived from an EMBL/GenBank/DDBJ whole genome shotgun (WGS) entry which is preliminary data.</text>
</comment>
<organism evidence="1 2">
    <name type="scientific">Brachionus plicatilis</name>
    <name type="common">Marine rotifer</name>
    <name type="synonym">Brachionus muelleri</name>
    <dbReference type="NCBI Taxonomy" id="10195"/>
    <lineage>
        <taxon>Eukaryota</taxon>
        <taxon>Metazoa</taxon>
        <taxon>Spiralia</taxon>
        <taxon>Gnathifera</taxon>
        <taxon>Rotifera</taxon>
        <taxon>Eurotatoria</taxon>
        <taxon>Monogononta</taxon>
        <taxon>Pseudotrocha</taxon>
        <taxon>Ploima</taxon>
        <taxon>Brachionidae</taxon>
        <taxon>Brachionus</taxon>
    </lineage>
</organism>
<dbReference type="Proteomes" id="UP000276133">
    <property type="component" value="Unassembled WGS sequence"/>
</dbReference>
<dbReference type="EMBL" id="REGN01000752">
    <property type="protein sequence ID" value="RNA39404.1"/>
    <property type="molecule type" value="Genomic_DNA"/>
</dbReference>
<evidence type="ECO:0000313" key="1">
    <source>
        <dbReference type="EMBL" id="RNA39404.1"/>
    </source>
</evidence>